<evidence type="ECO:0000313" key="2">
    <source>
        <dbReference type="EMBL" id="MBB5045405.1"/>
    </source>
</evidence>
<feature type="chain" id="PRO_5031489096" description="Cysteine rich repeat-containing protein" evidence="1">
    <location>
        <begin position="20"/>
        <end position="72"/>
    </location>
</feature>
<evidence type="ECO:0000313" key="3">
    <source>
        <dbReference type="Proteomes" id="UP000542353"/>
    </source>
</evidence>
<dbReference type="Proteomes" id="UP000542353">
    <property type="component" value="Unassembled WGS sequence"/>
</dbReference>
<dbReference type="RefSeq" id="WP_184253180.1">
    <property type="nucleotide sequence ID" value="NZ_JACHIH010000001.1"/>
</dbReference>
<keyword evidence="1" id="KW-0732">Signal</keyword>
<evidence type="ECO:0000256" key="1">
    <source>
        <dbReference type="SAM" id="SignalP"/>
    </source>
</evidence>
<accession>A0A7W7Z066</accession>
<organism evidence="2 3">
    <name type="scientific">Rhodopseudomonas rhenobacensis</name>
    <dbReference type="NCBI Taxonomy" id="87461"/>
    <lineage>
        <taxon>Bacteria</taxon>
        <taxon>Pseudomonadati</taxon>
        <taxon>Pseudomonadota</taxon>
        <taxon>Alphaproteobacteria</taxon>
        <taxon>Hyphomicrobiales</taxon>
        <taxon>Nitrobacteraceae</taxon>
        <taxon>Rhodopseudomonas</taxon>
    </lineage>
</organism>
<feature type="signal peptide" evidence="1">
    <location>
        <begin position="1"/>
        <end position="19"/>
    </location>
</feature>
<evidence type="ECO:0008006" key="4">
    <source>
        <dbReference type="Google" id="ProtNLM"/>
    </source>
</evidence>
<gene>
    <name evidence="2" type="ORF">HNR60_000134</name>
</gene>
<protein>
    <recommendedName>
        <fullName evidence="4">Cysteine rich repeat-containing protein</fullName>
    </recommendedName>
</protein>
<comment type="caution">
    <text evidence="2">The sequence shown here is derived from an EMBL/GenBank/DDBJ whole genome shotgun (WGS) entry which is preliminary data.</text>
</comment>
<dbReference type="EMBL" id="JACHIH010000001">
    <property type="protein sequence ID" value="MBB5045405.1"/>
    <property type="molecule type" value="Genomic_DNA"/>
</dbReference>
<reference evidence="2 3" key="1">
    <citation type="submission" date="2020-08" db="EMBL/GenBank/DDBJ databases">
        <title>Genomic Encyclopedia of Type Strains, Phase IV (KMG-IV): sequencing the most valuable type-strain genomes for metagenomic binning, comparative biology and taxonomic classification.</title>
        <authorList>
            <person name="Goeker M."/>
        </authorList>
    </citation>
    <scope>NUCLEOTIDE SEQUENCE [LARGE SCALE GENOMIC DNA]</scope>
    <source>
        <strain evidence="2 3">DSM 12706</strain>
    </source>
</reference>
<name>A0A7W7Z066_9BRAD</name>
<keyword evidence="3" id="KW-1185">Reference proteome</keyword>
<proteinExistence type="predicted"/>
<dbReference type="AlphaFoldDB" id="A0A7W7Z066"/>
<sequence length="72" mass="8010">MARFVWAFPFLLLAATAQAQQGQRQDPGCARDVQRFCRAQMNDGDMVILACLQEHRAKLSKTCAKALADNGR</sequence>